<evidence type="ECO:0000313" key="8">
    <source>
        <dbReference type="Proteomes" id="UP001291926"/>
    </source>
</evidence>
<keyword evidence="1" id="KW-0597">Phosphoprotein</keyword>
<dbReference type="PANTHER" id="PTHR47983:SF7">
    <property type="entry name" value="PROTEIN KINASE SUPERFAMILY PROTEIN"/>
    <property type="match status" value="1"/>
</dbReference>
<dbReference type="EMBL" id="JAYDYQ010002687">
    <property type="protein sequence ID" value="KAK4479865.1"/>
    <property type="molecule type" value="Genomic_DNA"/>
</dbReference>
<keyword evidence="2" id="KW-0808">Transferase</keyword>
<dbReference type="Pfam" id="PF07714">
    <property type="entry name" value="PK_Tyr_Ser-Thr"/>
    <property type="match status" value="1"/>
</dbReference>
<evidence type="ECO:0000256" key="1">
    <source>
        <dbReference type="ARBA" id="ARBA00022553"/>
    </source>
</evidence>
<dbReference type="InterPro" id="IPR000719">
    <property type="entry name" value="Prot_kinase_dom"/>
</dbReference>
<sequence length="111" mass="12503">MYPVTAEHPVEEMVFSELKEKTDNFGLNALIGDGYYGRVYLAQLNNGDVAAQRLDVSYKSDHEFFTQVSMVSSLKHENIVELIGYCVVGNIRILAYEFATMGSLYDILHGM</sequence>
<evidence type="ECO:0000256" key="3">
    <source>
        <dbReference type="ARBA" id="ARBA00022741"/>
    </source>
</evidence>
<evidence type="ECO:0000256" key="5">
    <source>
        <dbReference type="ARBA" id="ARBA00022840"/>
    </source>
</evidence>
<dbReference type="InterPro" id="IPR001245">
    <property type="entry name" value="Ser-Thr/Tyr_kinase_cat_dom"/>
</dbReference>
<dbReference type="InterPro" id="IPR052101">
    <property type="entry name" value="Plant_StressResp_Kinase"/>
</dbReference>
<evidence type="ECO:0000256" key="2">
    <source>
        <dbReference type="ARBA" id="ARBA00022679"/>
    </source>
</evidence>
<dbReference type="SUPFAM" id="SSF56112">
    <property type="entry name" value="Protein kinase-like (PK-like)"/>
    <property type="match status" value="1"/>
</dbReference>
<dbReference type="PROSITE" id="PS50011">
    <property type="entry name" value="PROTEIN_KINASE_DOM"/>
    <property type="match status" value="1"/>
</dbReference>
<dbReference type="Proteomes" id="UP001291926">
    <property type="component" value="Unassembled WGS sequence"/>
</dbReference>
<name>A0ABR0CRY9_9LAMI</name>
<dbReference type="InterPro" id="IPR011009">
    <property type="entry name" value="Kinase-like_dom_sf"/>
</dbReference>
<evidence type="ECO:0000313" key="7">
    <source>
        <dbReference type="EMBL" id="KAK4479865.1"/>
    </source>
</evidence>
<keyword evidence="3" id="KW-0547">Nucleotide-binding</keyword>
<keyword evidence="8" id="KW-1185">Reference proteome</keyword>
<feature type="domain" description="Protein kinase" evidence="6">
    <location>
        <begin position="25"/>
        <end position="111"/>
    </location>
</feature>
<dbReference type="PANTHER" id="PTHR47983">
    <property type="entry name" value="PTO-INTERACTING PROTEIN 1-LIKE"/>
    <property type="match status" value="1"/>
</dbReference>
<organism evidence="7 8">
    <name type="scientific">Penstemon davidsonii</name>
    <dbReference type="NCBI Taxonomy" id="160366"/>
    <lineage>
        <taxon>Eukaryota</taxon>
        <taxon>Viridiplantae</taxon>
        <taxon>Streptophyta</taxon>
        <taxon>Embryophyta</taxon>
        <taxon>Tracheophyta</taxon>
        <taxon>Spermatophyta</taxon>
        <taxon>Magnoliopsida</taxon>
        <taxon>eudicotyledons</taxon>
        <taxon>Gunneridae</taxon>
        <taxon>Pentapetalae</taxon>
        <taxon>asterids</taxon>
        <taxon>lamiids</taxon>
        <taxon>Lamiales</taxon>
        <taxon>Plantaginaceae</taxon>
        <taxon>Cheloneae</taxon>
        <taxon>Penstemon</taxon>
    </lineage>
</organism>
<evidence type="ECO:0000256" key="4">
    <source>
        <dbReference type="ARBA" id="ARBA00022777"/>
    </source>
</evidence>
<keyword evidence="5" id="KW-0067">ATP-binding</keyword>
<protein>
    <recommendedName>
        <fullName evidence="6">Protein kinase domain-containing protein</fullName>
    </recommendedName>
</protein>
<reference evidence="7 8" key="1">
    <citation type="journal article" date="2023" name="bioRxiv">
        <title>Genome report: Whole genome sequence and annotation of Penstemon davidsonii.</title>
        <authorList>
            <person name="Ostevik K.L."/>
            <person name="Alabady M."/>
            <person name="Zhang M."/>
            <person name="Rausher M.D."/>
        </authorList>
    </citation>
    <scope>NUCLEOTIDE SEQUENCE [LARGE SCALE GENOMIC DNA]</scope>
    <source>
        <strain evidence="7">DNT005</strain>
        <tissue evidence="7">Whole leaf</tissue>
    </source>
</reference>
<comment type="caution">
    <text evidence="7">The sequence shown here is derived from an EMBL/GenBank/DDBJ whole genome shotgun (WGS) entry which is preliminary data.</text>
</comment>
<keyword evidence="4" id="KW-0418">Kinase</keyword>
<dbReference type="Gene3D" id="3.30.200.20">
    <property type="entry name" value="Phosphorylase Kinase, domain 1"/>
    <property type="match status" value="1"/>
</dbReference>
<accession>A0ABR0CRY9</accession>
<proteinExistence type="predicted"/>
<evidence type="ECO:0000259" key="6">
    <source>
        <dbReference type="PROSITE" id="PS50011"/>
    </source>
</evidence>
<gene>
    <name evidence="7" type="ORF">RD792_015408</name>
</gene>